<dbReference type="RefSeq" id="WP_379762332.1">
    <property type="nucleotide sequence ID" value="NZ_JBHSCL010000003.1"/>
</dbReference>
<comment type="catalytic activity">
    <reaction evidence="1 9">
        <text>(2S)-2-acetolactate + H(+) = (R)-acetoin + CO2</text>
        <dbReference type="Rhea" id="RHEA:21580"/>
        <dbReference type="ChEBI" id="CHEBI:15378"/>
        <dbReference type="ChEBI" id="CHEBI:15686"/>
        <dbReference type="ChEBI" id="CHEBI:16526"/>
        <dbReference type="ChEBI" id="CHEBI:58476"/>
        <dbReference type="EC" id="4.1.1.5"/>
    </reaction>
</comment>
<dbReference type="Pfam" id="PF03306">
    <property type="entry name" value="AAL_decarboxy"/>
    <property type="match status" value="1"/>
</dbReference>
<evidence type="ECO:0000256" key="9">
    <source>
        <dbReference type="PIRNR" id="PIRNR001332"/>
    </source>
</evidence>
<name>A0ABV8PIR8_9FLAO</name>
<keyword evidence="8 9" id="KW-0456">Lyase</keyword>
<evidence type="ECO:0000313" key="11">
    <source>
        <dbReference type="Proteomes" id="UP001595841"/>
    </source>
</evidence>
<comment type="caution">
    <text evidence="10">The sequence shown here is derived from an EMBL/GenBank/DDBJ whole genome shotgun (WGS) entry which is preliminary data.</text>
</comment>
<accession>A0ABV8PIR8</accession>
<protein>
    <recommendedName>
        <fullName evidence="5 9">Alpha-acetolactate decarboxylase</fullName>
        <ecNumber evidence="4 9">4.1.1.5</ecNumber>
    </recommendedName>
</protein>
<evidence type="ECO:0000256" key="2">
    <source>
        <dbReference type="ARBA" id="ARBA00005170"/>
    </source>
</evidence>
<evidence type="ECO:0000256" key="4">
    <source>
        <dbReference type="ARBA" id="ARBA00013204"/>
    </source>
</evidence>
<organism evidence="10 11">
    <name type="scientific">Flagellimonas marina</name>
    <dbReference type="NCBI Taxonomy" id="1775168"/>
    <lineage>
        <taxon>Bacteria</taxon>
        <taxon>Pseudomonadati</taxon>
        <taxon>Bacteroidota</taxon>
        <taxon>Flavobacteriia</taxon>
        <taxon>Flavobacteriales</taxon>
        <taxon>Flavobacteriaceae</taxon>
        <taxon>Flagellimonas</taxon>
    </lineage>
</organism>
<dbReference type="PANTHER" id="PTHR35524:SF1">
    <property type="entry name" value="ALPHA-ACETOLACTATE DECARBOXYLASE"/>
    <property type="match status" value="1"/>
</dbReference>
<evidence type="ECO:0000313" key="10">
    <source>
        <dbReference type="EMBL" id="MFC4218946.1"/>
    </source>
</evidence>
<evidence type="ECO:0000256" key="6">
    <source>
        <dbReference type="ARBA" id="ARBA00022793"/>
    </source>
</evidence>
<dbReference type="InterPro" id="IPR005128">
    <property type="entry name" value="Acetolactate_a_deCO2ase"/>
</dbReference>
<dbReference type="Proteomes" id="UP001595841">
    <property type="component" value="Unassembled WGS sequence"/>
</dbReference>
<dbReference type="GO" id="GO:0047605">
    <property type="term" value="F:acetolactate decarboxylase activity"/>
    <property type="evidence" value="ECO:0007669"/>
    <property type="project" value="UniProtKB-EC"/>
</dbReference>
<sequence length="279" mass="31537">MSKKVAISAIHMTVAFMLCNALYPQGSINQYNNMPKTKMETGDELAVHPNISMKKNDKLFHYNSVEAFISGKLYDGNYTYKALLEHGDFGLAAAHKIDGEVTILDGKIYQTKANGKTSELKLKDRTPLAFVSDLSVDLTWTIDKTFTKETLEKHLKNRLKKTDYIYAIKISGTFNTLKTRTYRPVLSQSYPEFSEVVKNQQLFKIHNVIGSIVGFFVPPSLKGVNVPGFHFHFLSEDKKHGGHVLDLEIDKALVEVGELKGYVVHFSEHQNFQTMDANK</sequence>
<dbReference type="EMBL" id="JBHSCL010000003">
    <property type="protein sequence ID" value="MFC4218946.1"/>
    <property type="molecule type" value="Genomic_DNA"/>
</dbReference>
<dbReference type="EC" id="4.1.1.5" evidence="4 9"/>
<dbReference type="Gene3D" id="3.30.1330.80">
    <property type="entry name" value="Hypothetical protein, similar to alpha- acetolactate decarboxylase, domain 2"/>
    <property type="match status" value="2"/>
</dbReference>
<dbReference type="PANTHER" id="PTHR35524">
    <property type="entry name" value="ALPHA-ACETOLACTATE DECARBOXYLASE"/>
    <property type="match status" value="1"/>
</dbReference>
<reference evidence="11" key="1">
    <citation type="journal article" date="2019" name="Int. J. Syst. Evol. Microbiol.">
        <title>The Global Catalogue of Microorganisms (GCM) 10K type strain sequencing project: providing services to taxonomists for standard genome sequencing and annotation.</title>
        <authorList>
            <consortium name="The Broad Institute Genomics Platform"/>
            <consortium name="The Broad Institute Genome Sequencing Center for Infectious Disease"/>
            <person name="Wu L."/>
            <person name="Ma J."/>
        </authorList>
    </citation>
    <scope>NUCLEOTIDE SEQUENCE [LARGE SCALE GENOMIC DNA]</scope>
    <source>
        <strain evidence="11">CGMCC 1.15774</strain>
    </source>
</reference>
<comment type="similarity">
    <text evidence="3 9">Belongs to the alpha-acetolactate decarboxylase family.</text>
</comment>
<evidence type="ECO:0000256" key="7">
    <source>
        <dbReference type="ARBA" id="ARBA00023061"/>
    </source>
</evidence>
<keyword evidence="6 9" id="KW-0210">Decarboxylase</keyword>
<evidence type="ECO:0000256" key="3">
    <source>
        <dbReference type="ARBA" id="ARBA00007106"/>
    </source>
</evidence>
<evidence type="ECO:0000256" key="5">
    <source>
        <dbReference type="ARBA" id="ARBA00020164"/>
    </source>
</evidence>
<keyword evidence="11" id="KW-1185">Reference proteome</keyword>
<evidence type="ECO:0000256" key="8">
    <source>
        <dbReference type="ARBA" id="ARBA00023239"/>
    </source>
</evidence>
<dbReference type="PIRSF" id="PIRSF001332">
    <property type="entry name" value="Acetolac_decarb"/>
    <property type="match status" value="1"/>
</dbReference>
<keyword evidence="7 9" id="KW-0005">Acetoin biosynthesis</keyword>
<dbReference type="CDD" id="cd17299">
    <property type="entry name" value="acetolactate_decarboxylase"/>
    <property type="match status" value="1"/>
</dbReference>
<comment type="pathway">
    <text evidence="2 9">Polyol metabolism; (R,R)-butane-2,3-diol biosynthesis; (R,R)-butane-2,3-diol from pyruvate: step 2/3.</text>
</comment>
<evidence type="ECO:0000256" key="1">
    <source>
        <dbReference type="ARBA" id="ARBA00001784"/>
    </source>
</evidence>
<proteinExistence type="inferred from homology"/>
<gene>
    <name evidence="10" type="primary">budA</name>
    <name evidence="10" type="ORF">ACFOWS_02310</name>
</gene>
<dbReference type="SUPFAM" id="SSF117856">
    <property type="entry name" value="AF0104/ALDC/Ptd012-like"/>
    <property type="match status" value="1"/>
</dbReference>
<dbReference type="NCBIfam" id="TIGR01252">
    <property type="entry name" value="acetolac_decarb"/>
    <property type="match status" value="1"/>
</dbReference>